<dbReference type="Proteomes" id="UP001529380">
    <property type="component" value="Unassembled WGS sequence"/>
</dbReference>
<dbReference type="RefSeq" id="WP_289599223.1">
    <property type="nucleotide sequence ID" value="NZ_JAUDCL010000004.1"/>
</dbReference>
<evidence type="ECO:0000313" key="2">
    <source>
        <dbReference type="Proteomes" id="UP001529380"/>
    </source>
</evidence>
<sequence>MRRVRVAAVILTALILLTLTGRRLVSNSLNALEAGLTQVESLCAGGAYQAAKQQISNMTQAYQKKQAVLALFIRRDKLNELETALYGLNAYVHPDYRQDLFCEIGKLKAQLNGMRRLFFGLP</sequence>
<name>A0ABT7UNC3_9FIRM</name>
<dbReference type="InterPro" id="IPR025373">
    <property type="entry name" value="DUF4363"/>
</dbReference>
<comment type="caution">
    <text evidence="1">The sequence shown here is derived from an EMBL/GenBank/DDBJ whole genome shotgun (WGS) entry which is preliminary data.</text>
</comment>
<gene>
    <name evidence="1" type="ORF">QUW08_03675</name>
</gene>
<dbReference type="Pfam" id="PF14276">
    <property type="entry name" value="DUF4363"/>
    <property type="match status" value="1"/>
</dbReference>
<keyword evidence="2" id="KW-1185">Reference proteome</keyword>
<organism evidence="1 2">
    <name type="scientific">Allofournierella massiliensis</name>
    <dbReference type="NCBI Taxonomy" id="1650663"/>
    <lineage>
        <taxon>Bacteria</taxon>
        <taxon>Bacillati</taxon>
        <taxon>Bacillota</taxon>
        <taxon>Clostridia</taxon>
        <taxon>Eubacteriales</taxon>
        <taxon>Oscillospiraceae</taxon>
        <taxon>Allofournierella</taxon>
    </lineage>
</organism>
<proteinExistence type="predicted"/>
<evidence type="ECO:0000313" key="1">
    <source>
        <dbReference type="EMBL" id="MDM8200397.1"/>
    </source>
</evidence>
<accession>A0ABT7UNC3</accession>
<reference evidence="1 2" key="1">
    <citation type="submission" date="2023-06" db="EMBL/GenBank/DDBJ databases">
        <title>Identification and characterization of horizontal gene transfer across gut microbiota members of farm animals based on homology search.</title>
        <authorList>
            <person name="Schwarzerova J."/>
            <person name="Nykrynova M."/>
            <person name="Jureckova K."/>
            <person name="Cejkova D."/>
            <person name="Rychlik I."/>
        </authorList>
    </citation>
    <scope>NUCLEOTIDE SEQUENCE [LARGE SCALE GENOMIC DNA]</scope>
    <source>
        <strain evidence="1 2">ET340</strain>
    </source>
</reference>
<dbReference type="EMBL" id="JAUDCL010000004">
    <property type="protein sequence ID" value="MDM8200397.1"/>
    <property type="molecule type" value="Genomic_DNA"/>
</dbReference>
<protein>
    <submittedName>
        <fullName evidence="1">DUF4363 family protein</fullName>
    </submittedName>
</protein>